<organism evidence="1 3">
    <name type="scientific">Sulfitobacter profundi</name>
    <dbReference type="NCBI Taxonomy" id="2679961"/>
    <lineage>
        <taxon>Bacteria</taxon>
        <taxon>Pseudomonadati</taxon>
        <taxon>Pseudomonadota</taxon>
        <taxon>Alphaproteobacteria</taxon>
        <taxon>Rhodobacterales</taxon>
        <taxon>Roseobacteraceae</taxon>
        <taxon>Sulfitobacter</taxon>
    </lineage>
</organism>
<gene>
    <name evidence="1" type="ORF">ACFQAU_00280</name>
    <name evidence="2" type="ORF">ACFQAU_17785</name>
</gene>
<dbReference type="Proteomes" id="UP001596403">
    <property type="component" value="Unassembled WGS sequence"/>
</dbReference>
<protein>
    <submittedName>
        <fullName evidence="1">Uncharacterized protein</fullName>
    </submittedName>
</protein>
<evidence type="ECO:0000313" key="1">
    <source>
        <dbReference type="EMBL" id="MFC6640411.1"/>
    </source>
</evidence>
<keyword evidence="3" id="KW-1185">Reference proteome</keyword>
<dbReference type="RefSeq" id="WP_386279712.1">
    <property type="nucleotide sequence ID" value="NZ_JBHSWA010000001.1"/>
</dbReference>
<reference evidence="1" key="1">
    <citation type="journal article" date="2014" name="Int. J. Syst. Evol. Microbiol.">
        <title>Complete genome of a new Firmicutes species belonging to the dominant human colonic microbiota ('Ruminococcus bicirculans') reveals two chromosomes and a selective capacity to utilize plant glucans.</title>
        <authorList>
            <consortium name="NISC Comparative Sequencing Program"/>
            <person name="Wegmann U."/>
            <person name="Louis P."/>
            <person name="Goesmann A."/>
            <person name="Henrissat B."/>
            <person name="Duncan S.H."/>
            <person name="Flint H.J."/>
        </authorList>
    </citation>
    <scope>NUCLEOTIDE SEQUENCE</scope>
    <source>
        <strain evidence="1">NBRC 113428</strain>
    </source>
</reference>
<comment type="caution">
    <text evidence="1">The sequence shown here is derived from an EMBL/GenBank/DDBJ whole genome shotgun (WGS) entry which is preliminary data.</text>
</comment>
<proteinExistence type="predicted"/>
<evidence type="ECO:0000313" key="3">
    <source>
        <dbReference type="Proteomes" id="UP001596403"/>
    </source>
</evidence>
<evidence type="ECO:0000313" key="2">
    <source>
        <dbReference type="EMBL" id="MFC6643264.1"/>
    </source>
</evidence>
<dbReference type="EMBL" id="JBHSWA010000001">
    <property type="protein sequence ID" value="MFC6640411.1"/>
    <property type="molecule type" value="Genomic_DNA"/>
</dbReference>
<name>A0ABW1YT28_9RHOB</name>
<reference evidence="1" key="3">
    <citation type="submission" date="2024-09" db="EMBL/GenBank/DDBJ databases">
        <authorList>
            <person name="Sun Q."/>
            <person name="Mori K."/>
        </authorList>
    </citation>
    <scope>NUCLEOTIDE SEQUENCE</scope>
    <source>
        <strain evidence="1">NBRC 113428</strain>
    </source>
</reference>
<sequence>MRATPPVLVQPYSDHAAMNVLSRLDVMDHIEAEQMRGRPISHLELFADWRAIEPARVVSLVLSTGSEAAPRPFAVLGLSNTGQAGVAQAALLARDHKKFRGR</sequence>
<reference evidence="3" key="2">
    <citation type="journal article" date="2019" name="Int. J. Syst. Evol. Microbiol.">
        <title>The Global Catalogue of Microorganisms (GCM) 10K type strain sequencing project: providing services to taxonomists for standard genome sequencing and annotation.</title>
        <authorList>
            <consortium name="The Broad Institute Genomics Platform"/>
            <consortium name="The Broad Institute Genome Sequencing Center for Infectious Disease"/>
            <person name="Wu L."/>
            <person name="Ma J."/>
        </authorList>
    </citation>
    <scope>NUCLEOTIDE SEQUENCE [LARGE SCALE GENOMIC DNA]</scope>
    <source>
        <strain evidence="3">NBRC 111368</strain>
    </source>
</reference>
<accession>A0ABW1YT28</accession>
<dbReference type="EMBL" id="JBHSWA010000001">
    <property type="protein sequence ID" value="MFC6643264.1"/>
    <property type="molecule type" value="Genomic_DNA"/>
</dbReference>